<dbReference type="InterPro" id="IPR010752">
    <property type="entry name" value="DUF1329"/>
</dbReference>
<dbReference type="RefSeq" id="WP_208311645.1">
    <property type="nucleotide sequence ID" value="NZ_JAELYA010000001.1"/>
</dbReference>
<evidence type="ECO:0000313" key="3">
    <source>
        <dbReference type="Proteomes" id="UP000669060"/>
    </source>
</evidence>
<dbReference type="Pfam" id="PF07044">
    <property type="entry name" value="DUF1329"/>
    <property type="match status" value="1"/>
</dbReference>
<protein>
    <submittedName>
        <fullName evidence="2">DUF1329 domain-containing protein</fullName>
    </submittedName>
</protein>
<name>A0ABS3TK74_9PSED</name>
<comment type="caution">
    <text evidence="2">The sequence shown here is derived from an EMBL/GenBank/DDBJ whole genome shotgun (WGS) entry which is preliminary data.</text>
</comment>
<evidence type="ECO:0000313" key="2">
    <source>
        <dbReference type="EMBL" id="MBO3273818.1"/>
    </source>
</evidence>
<reference evidence="2 3" key="1">
    <citation type="submission" date="2020-12" db="EMBL/GenBank/DDBJ databases">
        <title>Pseudomonas schmalbachii sp. nov. isolated from millipede gut.</title>
        <authorList>
            <person name="Shelomi M."/>
        </authorList>
    </citation>
    <scope>NUCLEOTIDE SEQUENCE [LARGE SCALE GENOMIC DNA]</scope>
    <source>
        <strain evidence="2 3">Milli4</strain>
    </source>
</reference>
<organism evidence="2 3">
    <name type="scientific">Pseudomonas schmalbachii</name>
    <dbReference type="NCBI Taxonomy" id="2816993"/>
    <lineage>
        <taxon>Bacteria</taxon>
        <taxon>Pseudomonadati</taxon>
        <taxon>Pseudomonadota</taxon>
        <taxon>Gammaproteobacteria</taxon>
        <taxon>Pseudomonadales</taxon>
        <taxon>Pseudomonadaceae</taxon>
        <taxon>Pseudomonas</taxon>
    </lineage>
</organism>
<gene>
    <name evidence="2" type="ORF">JFY56_01105</name>
</gene>
<keyword evidence="1" id="KW-0732">Signal</keyword>
<feature type="chain" id="PRO_5045481355" evidence="1">
    <location>
        <begin position="23"/>
        <end position="454"/>
    </location>
</feature>
<dbReference type="Proteomes" id="UP000669060">
    <property type="component" value="Unassembled WGS sequence"/>
</dbReference>
<proteinExistence type="predicted"/>
<dbReference type="Gene3D" id="2.50.20.10">
    <property type="entry name" value="Lipoprotein localisation LolA/LolB/LppX"/>
    <property type="match status" value="1"/>
</dbReference>
<accession>A0ABS3TK74</accession>
<dbReference type="EMBL" id="JAELYA010000001">
    <property type="protein sequence ID" value="MBO3273818.1"/>
    <property type="molecule type" value="Genomic_DNA"/>
</dbReference>
<feature type="signal peptide" evidence="1">
    <location>
        <begin position="1"/>
        <end position="22"/>
    </location>
</feature>
<keyword evidence="3" id="KW-1185">Reference proteome</keyword>
<sequence>MNKKIRLIGTLTLSLLAGSVMAAVSPEEAAKLGTSLTPLGGEKAGNADGSIPAWNGGLGTSAAPVDAKGFLGNPYAGDKPLFTITAQNVDQYKDRLAEGQVAMFKRYPDYKMVVYPSHRSAAVPDFINQAARTSALKTSLVEGGNGLQGFGDSRWIAFPIPKNGLEVVWNHITRFRGVNILRASVTAAPQVNGAYTPIRYDEDLAVPKGMADVDPKSSENLLYYYKSRVTEPVRLAGNVLLVHDSLDQIKDPRMAWQYNAGQRRVRRAPQVAYDSPTSEVDGLRTSDGLDMYNGAPNRYEWKLIGKKELYIPYNNYELASPNVKYADILKAGHVNQELVRYEPHRVWVVEANLKGGERHVYAKRRFYVDEDTWSISVSEQYDGRGQLWRVGELMQLQDYKAQVPWYALETLNDVISGRYVVSGMMNEEKNWIRFGVPNSASKFTPAALRSAGVR</sequence>
<evidence type="ECO:0000256" key="1">
    <source>
        <dbReference type="SAM" id="SignalP"/>
    </source>
</evidence>
<dbReference type="CDD" id="cd16329">
    <property type="entry name" value="LolA_like"/>
    <property type="match status" value="1"/>
</dbReference>